<evidence type="ECO:0000313" key="5">
    <source>
        <dbReference type="EMBL" id="PWJ38601.1"/>
    </source>
</evidence>
<evidence type="ECO:0000259" key="4">
    <source>
        <dbReference type="SMART" id="SM00331"/>
    </source>
</evidence>
<dbReference type="Gene3D" id="3.60.40.10">
    <property type="entry name" value="PPM-type phosphatase domain"/>
    <property type="match status" value="1"/>
</dbReference>
<comment type="caution">
    <text evidence="5">The sequence shown here is derived from an EMBL/GenBank/DDBJ whole genome shotgun (WGS) entry which is preliminary data.</text>
</comment>
<evidence type="ECO:0000256" key="2">
    <source>
        <dbReference type="SAM" id="Coils"/>
    </source>
</evidence>
<gene>
    <name evidence="5" type="ORF">BC781_107191</name>
</gene>
<evidence type="ECO:0000256" key="1">
    <source>
        <dbReference type="ARBA" id="ARBA00022801"/>
    </source>
</evidence>
<dbReference type="InterPro" id="IPR052016">
    <property type="entry name" value="Bact_Sigma-Reg"/>
</dbReference>
<feature type="coiled-coil region" evidence="2">
    <location>
        <begin position="189"/>
        <end position="230"/>
    </location>
</feature>
<feature type="transmembrane region" description="Helical" evidence="3">
    <location>
        <begin position="134"/>
        <end position="154"/>
    </location>
</feature>
<dbReference type="PANTHER" id="PTHR43156:SF9">
    <property type="entry name" value="HAMP DOMAIN-CONTAINING PROTEIN"/>
    <property type="match status" value="1"/>
</dbReference>
<dbReference type="SMART" id="SM00331">
    <property type="entry name" value="PP2C_SIG"/>
    <property type="match status" value="1"/>
</dbReference>
<feature type="transmembrane region" description="Helical" evidence="3">
    <location>
        <begin position="29"/>
        <end position="47"/>
    </location>
</feature>
<evidence type="ECO:0000256" key="3">
    <source>
        <dbReference type="SAM" id="Phobius"/>
    </source>
</evidence>
<feature type="transmembrane region" description="Helical" evidence="3">
    <location>
        <begin position="86"/>
        <end position="105"/>
    </location>
</feature>
<dbReference type="InterPro" id="IPR036457">
    <property type="entry name" value="PPM-type-like_dom_sf"/>
</dbReference>
<keyword evidence="2" id="KW-0175">Coiled coil</keyword>
<dbReference type="RefSeq" id="WP_109621823.1">
    <property type="nucleotide sequence ID" value="NZ_QGDO01000007.1"/>
</dbReference>
<sequence length="474" mass="54251">MNQEITNNYTGLNSISNFIKSQENKKRELFKGSMIVIAISCVLYVVLMYFVEYFSGAIIASTIGTAMIGLIFLNKRNILKEETLHTIYPILLHSLILGIICTSGGVKSPGTVWYGGVFTESFFYGGLKKGRISSGFAIVALIFISILEFSGVQIPNHLNPNYVEVITYPTYIGFLACLIYVLYTYQKWNVDAQNSLKDLTDEILTQNEELNQQKEEISSQNEHLANFQKLMYSSLNYGRKIQTSVFNYTKELKSVFKDSFVYQRPRNIVSGDFYWFQSIDDKHILVVTDCTGHGVPSAFLTLLASSYLKKIIDEQQITDPSLILQQMNRLILDEFNEERNEGMDMGIAVFDLKKEKLVYSGAKVPLYQVRDGNIQEIKGSVYPIGDARQLDKKYETINIDLRTEDTYYLASDGFQDQFGGDKDRKFMKKKFRELLHSYEGMSMNVQRRRLEQTYNSWKGSQSQTDDIIVVGVKI</sequence>
<keyword evidence="3" id="KW-0812">Transmembrane</keyword>
<dbReference type="OrthoDB" id="974805at2"/>
<feature type="transmembrane region" description="Helical" evidence="3">
    <location>
        <begin position="111"/>
        <end position="127"/>
    </location>
</feature>
<name>A0A315Z7M1_SEDFL</name>
<keyword evidence="3" id="KW-0472">Membrane</keyword>
<organism evidence="5 6">
    <name type="scientific">Sediminitomix flava</name>
    <dbReference type="NCBI Taxonomy" id="379075"/>
    <lineage>
        <taxon>Bacteria</taxon>
        <taxon>Pseudomonadati</taxon>
        <taxon>Bacteroidota</taxon>
        <taxon>Cytophagia</taxon>
        <taxon>Cytophagales</taxon>
        <taxon>Flammeovirgaceae</taxon>
        <taxon>Sediminitomix</taxon>
    </lineage>
</organism>
<keyword evidence="3" id="KW-1133">Transmembrane helix</keyword>
<keyword evidence="6" id="KW-1185">Reference proteome</keyword>
<dbReference type="Proteomes" id="UP000245535">
    <property type="component" value="Unassembled WGS sequence"/>
</dbReference>
<evidence type="ECO:0000313" key="6">
    <source>
        <dbReference type="Proteomes" id="UP000245535"/>
    </source>
</evidence>
<dbReference type="AlphaFoldDB" id="A0A315Z7M1"/>
<dbReference type="EMBL" id="QGDO01000007">
    <property type="protein sequence ID" value="PWJ38601.1"/>
    <property type="molecule type" value="Genomic_DNA"/>
</dbReference>
<protein>
    <submittedName>
        <fullName evidence="5">Serine phosphatase RsbU (Regulator of sigma subunit)</fullName>
    </submittedName>
</protein>
<reference evidence="5 6" key="1">
    <citation type="submission" date="2018-03" db="EMBL/GenBank/DDBJ databases">
        <title>Genomic Encyclopedia of Archaeal and Bacterial Type Strains, Phase II (KMG-II): from individual species to whole genera.</title>
        <authorList>
            <person name="Goeker M."/>
        </authorList>
    </citation>
    <scope>NUCLEOTIDE SEQUENCE [LARGE SCALE GENOMIC DNA]</scope>
    <source>
        <strain evidence="5 6">DSM 28229</strain>
    </source>
</reference>
<proteinExistence type="predicted"/>
<dbReference type="InterPro" id="IPR001932">
    <property type="entry name" value="PPM-type_phosphatase-like_dom"/>
</dbReference>
<feature type="domain" description="PPM-type phosphatase" evidence="4">
    <location>
        <begin position="256"/>
        <end position="474"/>
    </location>
</feature>
<feature type="transmembrane region" description="Helical" evidence="3">
    <location>
        <begin position="53"/>
        <end position="74"/>
    </location>
</feature>
<feature type="transmembrane region" description="Helical" evidence="3">
    <location>
        <begin position="166"/>
        <end position="185"/>
    </location>
</feature>
<dbReference type="GO" id="GO:0016791">
    <property type="term" value="F:phosphatase activity"/>
    <property type="evidence" value="ECO:0007669"/>
    <property type="project" value="TreeGrafter"/>
</dbReference>
<keyword evidence="1" id="KW-0378">Hydrolase</keyword>
<dbReference type="PANTHER" id="PTHR43156">
    <property type="entry name" value="STAGE II SPORULATION PROTEIN E-RELATED"/>
    <property type="match status" value="1"/>
</dbReference>
<dbReference type="Pfam" id="PF07228">
    <property type="entry name" value="SpoIIE"/>
    <property type="match status" value="1"/>
</dbReference>
<accession>A0A315Z7M1</accession>